<evidence type="ECO:0000313" key="4">
    <source>
        <dbReference type="Proteomes" id="UP001515480"/>
    </source>
</evidence>
<protein>
    <recommendedName>
        <fullName evidence="2">Macro domain-containing protein</fullName>
    </recommendedName>
</protein>
<sequence>MASRAAPRVWGGGRLSLHLCAPPSPSPTPPHPQSPTPHPPTPCCVVTAPWSGIQTPLPPLRALINPSNPSLSGAARAYFPRGGPLPPAPPPGLETSSRGWGGLDAGEGMVFPAAAVDALTHLHAGPQLREALAAVRVAADGRRCPVGAAVLSPPFGLSAAFERIAHTPPPLWRQGPRSAPSLGACYTSSILALAEGVPLGVAHHVGLDRASAARRTAEHWAIATPLVGAGAAGAPVAIAAGAAVEAFASLSESLLEVTVRLVLIAPDALEAVERALEEEQRRGGRLRPLA</sequence>
<name>A0AB34IHX7_PRYPA</name>
<proteinExistence type="predicted"/>
<accession>A0AB34IHX7</accession>
<dbReference type="Pfam" id="PF01661">
    <property type="entry name" value="Macro"/>
    <property type="match status" value="1"/>
</dbReference>
<dbReference type="Proteomes" id="UP001515480">
    <property type="component" value="Unassembled WGS sequence"/>
</dbReference>
<feature type="compositionally biased region" description="Pro residues" evidence="1">
    <location>
        <begin position="22"/>
        <end position="40"/>
    </location>
</feature>
<dbReference type="EMBL" id="JBGBPQ010000026">
    <property type="protein sequence ID" value="KAL1498946.1"/>
    <property type="molecule type" value="Genomic_DNA"/>
</dbReference>
<dbReference type="InterPro" id="IPR043472">
    <property type="entry name" value="Macro_dom-like"/>
</dbReference>
<evidence type="ECO:0000259" key="2">
    <source>
        <dbReference type="PROSITE" id="PS51154"/>
    </source>
</evidence>
<keyword evidence="4" id="KW-1185">Reference proteome</keyword>
<comment type="caution">
    <text evidence="3">The sequence shown here is derived from an EMBL/GenBank/DDBJ whole genome shotgun (WGS) entry which is preliminary data.</text>
</comment>
<feature type="region of interest" description="Disordered" evidence="1">
    <location>
        <begin position="75"/>
        <end position="98"/>
    </location>
</feature>
<dbReference type="PROSITE" id="PS51154">
    <property type="entry name" value="MACRO"/>
    <property type="match status" value="1"/>
</dbReference>
<dbReference type="SUPFAM" id="SSF52949">
    <property type="entry name" value="Macro domain-like"/>
    <property type="match status" value="1"/>
</dbReference>
<reference evidence="3 4" key="1">
    <citation type="journal article" date="2024" name="Science">
        <title>Giant polyketide synthase enzymes in the biosynthesis of giant marine polyether toxins.</title>
        <authorList>
            <person name="Fallon T.R."/>
            <person name="Shende V.V."/>
            <person name="Wierzbicki I.H."/>
            <person name="Pendleton A.L."/>
            <person name="Watervoot N.F."/>
            <person name="Auber R.P."/>
            <person name="Gonzalez D.J."/>
            <person name="Wisecaver J.H."/>
            <person name="Moore B.S."/>
        </authorList>
    </citation>
    <scope>NUCLEOTIDE SEQUENCE [LARGE SCALE GENOMIC DNA]</scope>
    <source>
        <strain evidence="3 4">12B1</strain>
    </source>
</reference>
<organism evidence="3 4">
    <name type="scientific">Prymnesium parvum</name>
    <name type="common">Toxic golden alga</name>
    <dbReference type="NCBI Taxonomy" id="97485"/>
    <lineage>
        <taxon>Eukaryota</taxon>
        <taxon>Haptista</taxon>
        <taxon>Haptophyta</taxon>
        <taxon>Prymnesiophyceae</taxon>
        <taxon>Prymnesiales</taxon>
        <taxon>Prymnesiaceae</taxon>
        <taxon>Prymnesium</taxon>
    </lineage>
</organism>
<feature type="domain" description="Macro" evidence="2">
    <location>
        <begin position="33"/>
        <end position="280"/>
    </location>
</feature>
<dbReference type="InterPro" id="IPR002589">
    <property type="entry name" value="Macro_dom"/>
</dbReference>
<feature type="compositionally biased region" description="Pro residues" evidence="1">
    <location>
        <begin position="83"/>
        <end position="92"/>
    </location>
</feature>
<evidence type="ECO:0000256" key="1">
    <source>
        <dbReference type="SAM" id="MobiDB-lite"/>
    </source>
</evidence>
<dbReference type="Gene3D" id="3.40.220.10">
    <property type="entry name" value="Leucine Aminopeptidase, subunit E, domain 1"/>
    <property type="match status" value="1"/>
</dbReference>
<gene>
    <name evidence="3" type="ORF">AB1Y20_013467</name>
</gene>
<dbReference type="AlphaFoldDB" id="A0AB34IHX7"/>
<feature type="region of interest" description="Disordered" evidence="1">
    <location>
        <begin position="20"/>
        <end position="40"/>
    </location>
</feature>
<evidence type="ECO:0000313" key="3">
    <source>
        <dbReference type="EMBL" id="KAL1498946.1"/>
    </source>
</evidence>